<feature type="non-terminal residue" evidence="4">
    <location>
        <position position="417"/>
    </location>
</feature>
<dbReference type="GO" id="GO:0003984">
    <property type="term" value="F:acetolactate synthase activity"/>
    <property type="evidence" value="ECO:0007669"/>
    <property type="project" value="TreeGrafter"/>
</dbReference>
<dbReference type="AlphaFoldDB" id="A0A933E8D2"/>
<dbReference type="Pfam" id="PF02776">
    <property type="entry name" value="TPP_enzyme_N"/>
    <property type="match status" value="1"/>
</dbReference>
<accession>A0A933E8D2</accession>
<dbReference type="GO" id="GO:0009099">
    <property type="term" value="P:L-valine biosynthetic process"/>
    <property type="evidence" value="ECO:0007669"/>
    <property type="project" value="TreeGrafter"/>
</dbReference>
<comment type="similarity">
    <text evidence="1">Belongs to the TPP enzyme family.</text>
</comment>
<dbReference type="GO" id="GO:0000287">
    <property type="term" value="F:magnesium ion binding"/>
    <property type="evidence" value="ECO:0007669"/>
    <property type="project" value="InterPro"/>
</dbReference>
<comment type="caution">
    <text evidence="4">The sequence shown here is derived from an EMBL/GenBank/DDBJ whole genome shotgun (WGS) entry which is preliminary data.</text>
</comment>
<dbReference type="InterPro" id="IPR045229">
    <property type="entry name" value="TPP_enz"/>
</dbReference>
<dbReference type="GO" id="GO:0009097">
    <property type="term" value="P:isoleucine biosynthetic process"/>
    <property type="evidence" value="ECO:0007669"/>
    <property type="project" value="TreeGrafter"/>
</dbReference>
<dbReference type="InterPro" id="IPR012000">
    <property type="entry name" value="Thiamin_PyroP_enz_cen_dom"/>
</dbReference>
<evidence type="ECO:0000256" key="1">
    <source>
        <dbReference type="ARBA" id="ARBA00007812"/>
    </source>
</evidence>
<dbReference type="SUPFAM" id="SSF52467">
    <property type="entry name" value="DHS-like NAD/FAD-binding domain"/>
    <property type="match status" value="1"/>
</dbReference>
<dbReference type="GO" id="GO:0005948">
    <property type="term" value="C:acetolactate synthase complex"/>
    <property type="evidence" value="ECO:0007669"/>
    <property type="project" value="TreeGrafter"/>
</dbReference>
<dbReference type="InterPro" id="IPR029061">
    <property type="entry name" value="THDP-binding"/>
</dbReference>
<dbReference type="Proteomes" id="UP000752292">
    <property type="component" value="Unassembled WGS sequence"/>
</dbReference>
<dbReference type="InterPro" id="IPR029035">
    <property type="entry name" value="DHS-like_NAD/FAD-binding_dom"/>
</dbReference>
<name>A0A933E8D2_UNCTE</name>
<evidence type="ECO:0000313" key="4">
    <source>
        <dbReference type="EMBL" id="MBI4252352.1"/>
    </source>
</evidence>
<evidence type="ECO:0000313" key="5">
    <source>
        <dbReference type="Proteomes" id="UP000752292"/>
    </source>
</evidence>
<dbReference type="CDD" id="cd07035">
    <property type="entry name" value="TPP_PYR_POX_like"/>
    <property type="match status" value="1"/>
</dbReference>
<feature type="domain" description="Thiamine pyrophosphate enzyme N-terminal TPP-binding" evidence="3">
    <location>
        <begin position="10"/>
        <end position="140"/>
    </location>
</feature>
<dbReference type="EMBL" id="JACQRX010000339">
    <property type="protein sequence ID" value="MBI4252352.1"/>
    <property type="molecule type" value="Genomic_DNA"/>
</dbReference>
<protein>
    <recommendedName>
        <fullName evidence="6">Thiamine pyrophosphate-requiring protein</fullName>
    </recommendedName>
</protein>
<dbReference type="Gene3D" id="3.40.50.970">
    <property type="match status" value="1"/>
</dbReference>
<dbReference type="Gene3D" id="3.40.50.1220">
    <property type="entry name" value="TPP-binding domain"/>
    <property type="match status" value="1"/>
</dbReference>
<feature type="domain" description="Thiamine pyrophosphate enzyme central" evidence="2">
    <location>
        <begin position="213"/>
        <end position="343"/>
    </location>
</feature>
<evidence type="ECO:0000259" key="3">
    <source>
        <dbReference type="Pfam" id="PF02776"/>
    </source>
</evidence>
<dbReference type="SUPFAM" id="SSF52518">
    <property type="entry name" value="Thiamin diphosphate-binding fold (THDP-binding)"/>
    <property type="match status" value="1"/>
</dbReference>
<dbReference type="GO" id="GO:0050660">
    <property type="term" value="F:flavin adenine dinucleotide binding"/>
    <property type="evidence" value="ECO:0007669"/>
    <property type="project" value="TreeGrafter"/>
</dbReference>
<evidence type="ECO:0008006" key="6">
    <source>
        <dbReference type="Google" id="ProtNLM"/>
    </source>
</evidence>
<organism evidence="4 5">
    <name type="scientific">Tectimicrobiota bacterium</name>
    <dbReference type="NCBI Taxonomy" id="2528274"/>
    <lineage>
        <taxon>Bacteria</taxon>
        <taxon>Pseudomonadati</taxon>
        <taxon>Nitrospinota/Tectimicrobiota group</taxon>
        <taxon>Candidatus Tectimicrobiota</taxon>
    </lineage>
</organism>
<dbReference type="InterPro" id="IPR012001">
    <property type="entry name" value="Thiamin_PyroP_enz_TPP-bd_dom"/>
</dbReference>
<dbReference type="PANTHER" id="PTHR18968:SF13">
    <property type="entry name" value="ACETOLACTATE SYNTHASE CATALYTIC SUBUNIT, MITOCHONDRIAL"/>
    <property type="match status" value="1"/>
</dbReference>
<dbReference type="PANTHER" id="PTHR18968">
    <property type="entry name" value="THIAMINE PYROPHOSPHATE ENZYMES"/>
    <property type="match status" value="1"/>
</dbReference>
<reference evidence="4" key="1">
    <citation type="submission" date="2020-07" db="EMBL/GenBank/DDBJ databases">
        <title>Huge and variable diversity of episymbiotic CPR bacteria and DPANN archaea in groundwater ecosystems.</title>
        <authorList>
            <person name="He C.Y."/>
            <person name="Keren R."/>
            <person name="Whittaker M."/>
            <person name="Farag I.F."/>
            <person name="Doudna J."/>
            <person name="Cate J.H.D."/>
            <person name="Banfield J.F."/>
        </authorList>
    </citation>
    <scope>NUCLEOTIDE SEQUENCE</scope>
    <source>
        <strain evidence="4">NC_groundwater_1370_Ag_S-0.2um_69_93</strain>
    </source>
</reference>
<dbReference type="Pfam" id="PF00205">
    <property type="entry name" value="TPP_enzyme_M"/>
    <property type="match status" value="1"/>
</dbReference>
<sequence length="417" mass="46294">MDKKKVAVETTAEAYLTLLAERGVEYFFGNGGTDFPSIIEGLAKLRAEKRPAPVPILAPHEMTAVSMAHGYAMVTGRPQLVMVHVSVGTANSLLGLINANRLNVPMLFTAGRTPLTENGLRGSRNVHIHWAQESFDQGAMVREFVKWDYELRAFEQLETVVDRALGIATSHPQGPVYLTLPREVLAAPQKEFTFWAKPRTTRPARLYPDLGAIERAAELIAGAKYPVLHVGAMGHDPEAVPELVALAELGAFPVVEDRFREFVNFPSSHPLHQGYALWDHFKEADVVLTIESCVPWIPSQVQPRPETKFVQLAIDPNFSRYPIRGFPSDLPIQSEPGPALAALRGALAPRLAGKDKEIAKRREALEKAHQAMRARWKEEAEKASVSKPIEYVWLSRCINEVLGEDDILVNEYDMVGT</sequence>
<dbReference type="GO" id="GO:0030976">
    <property type="term" value="F:thiamine pyrophosphate binding"/>
    <property type="evidence" value="ECO:0007669"/>
    <property type="project" value="InterPro"/>
</dbReference>
<evidence type="ECO:0000259" key="2">
    <source>
        <dbReference type="Pfam" id="PF00205"/>
    </source>
</evidence>
<gene>
    <name evidence="4" type="ORF">HY618_07820</name>
</gene>
<proteinExistence type="inferred from homology"/>